<reference evidence="2" key="2">
    <citation type="submission" date="2020-09" db="EMBL/GenBank/DDBJ databases">
        <authorList>
            <person name="Sun Q."/>
            <person name="Kim S."/>
        </authorList>
    </citation>
    <scope>NUCLEOTIDE SEQUENCE</scope>
    <source>
        <strain evidence="2">KCTC 42651</strain>
    </source>
</reference>
<dbReference type="RefSeq" id="WP_189988735.1">
    <property type="nucleotide sequence ID" value="NZ_BMZS01000004.1"/>
</dbReference>
<dbReference type="AlphaFoldDB" id="A0A919CP17"/>
<feature type="transmembrane region" description="Helical" evidence="1">
    <location>
        <begin position="129"/>
        <end position="150"/>
    </location>
</feature>
<feature type="transmembrane region" description="Helical" evidence="1">
    <location>
        <begin position="199"/>
        <end position="229"/>
    </location>
</feature>
<dbReference type="Proteomes" id="UP000630353">
    <property type="component" value="Unassembled WGS sequence"/>
</dbReference>
<keyword evidence="1" id="KW-0812">Transmembrane</keyword>
<feature type="transmembrane region" description="Helical" evidence="1">
    <location>
        <begin position="45"/>
        <end position="66"/>
    </location>
</feature>
<dbReference type="EMBL" id="BMZS01000004">
    <property type="protein sequence ID" value="GHD48155.1"/>
    <property type="molecule type" value="Genomic_DNA"/>
</dbReference>
<evidence type="ECO:0000313" key="3">
    <source>
        <dbReference type="Proteomes" id="UP000630353"/>
    </source>
</evidence>
<protein>
    <submittedName>
        <fullName evidence="2">Uncharacterized protein</fullName>
    </submittedName>
</protein>
<keyword evidence="1" id="KW-1133">Transmembrane helix</keyword>
<accession>A0A919CP17</accession>
<keyword evidence="1" id="KW-0472">Membrane</keyword>
<evidence type="ECO:0000256" key="1">
    <source>
        <dbReference type="SAM" id="Phobius"/>
    </source>
</evidence>
<gene>
    <name evidence="2" type="ORF">GCM10017083_18910</name>
</gene>
<keyword evidence="3" id="KW-1185">Reference proteome</keyword>
<feature type="transmembrane region" description="Helical" evidence="1">
    <location>
        <begin position="72"/>
        <end position="90"/>
    </location>
</feature>
<reference evidence="2" key="1">
    <citation type="journal article" date="2014" name="Int. J. Syst. Evol. Microbiol.">
        <title>Complete genome sequence of Corynebacterium casei LMG S-19264T (=DSM 44701T), isolated from a smear-ripened cheese.</title>
        <authorList>
            <consortium name="US DOE Joint Genome Institute (JGI-PGF)"/>
            <person name="Walter F."/>
            <person name="Albersmeier A."/>
            <person name="Kalinowski J."/>
            <person name="Ruckert C."/>
        </authorList>
    </citation>
    <scope>NUCLEOTIDE SEQUENCE</scope>
    <source>
        <strain evidence="2">KCTC 42651</strain>
    </source>
</reference>
<sequence length="359" mass="38349">MPAGRTGAPGRRSRPERARVADAETWIVRGLRRGAGRIGVSPVTLAYMIAVGYFLVGCVLLALTGAPVVSDAALGLAITALILFALMFVYQNVHRGIAGFNDIARQTLVDRSRLEAYRSVVDAIGSDRGVLAVSLAFGLPVWLYSLTLGYPGGVAVRTWLQIGGLVVLFVSGGGIYMGVRVIAWVNWITDPANARSPSVFAFGPALTSIVDVVVSFCFYFSFVVGLFAAALHVIRWQHPELVWFGSVFVLFPVFLFNMLYVLQTISSLNGAVSGAGTHLKSALQERIAALADSPTAKSFAVDEIDGLYDLMMKIDQITASVLSKVNVARLAVSVVVPVVSPAITVVVRYDELRGLLAGS</sequence>
<evidence type="ECO:0000313" key="2">
    <source>
        <dbReference type="EMBL" id="GHD48155.1"/>
    </source>
</evidence>
<organism evidence="2 3">
    <name type="scientific">Thalassobaculum fulvum</name>
    <dbReference type="NCBI Taxonomy" id="1633335"/>
    <lineage>
        <taxon>Bacteria</taxon>
        <taxon>Pseudomonadati</taxon>
        <taxon>Pseudomonadota</taxon>
        <taxon>Alphaproteobacteria</taxon>
        <taxon>Rhodospirillales</taxon>
        <taxon>Thalassobaculaceae</taxon>
        <taxon>Thalassobaculum</taxon>
    </lineage>
</organism>
<feature type="transmembrane region" description="Helical" evidence="1">
    <location>
        <begin position="162"/>
        <end position="187"/>
    </location>
</feature>
<name>A0A919CP17_9PROT</name>
<feature type="transmembrane region" description="Helical" evidence="1">
    <location>
        <begin position="241"/>
        <end position="262"/>
    </location>
</feature>
<proteinExistence type="predicted"/>
<comment type="caution">
    <text evidence="2">The sequence shown here is derived from an EMBL/GenBank/DDBJ whole genome shotgun (WGS) entry which is preliminary data.</text>
</comment>